<feature type="transmembrane region" description="Helical" evidence="16">
    <location>
        <begin position="48"/>
        <end position="72"/>
    </location>
</feature>
<keyword evidence="6" id="KW-0679">Respiratory chain</keyword>
<comment type="similarity">
    <text evidence="2">Belongs to the complex I subunit 6 family.</text>
</comment>
<evidence type="ECO:0000256" key="8">
    <source>
        <dbReference type="ARBA" id="ARBA00022967"/>
    </source>
</evidence>
<dbReference type="InterPro" id="IPR050269">
    <property type="entry name" value="ComplexI_Subunit6"/>
</dbReference>
<accession>A0A8K1ZFX2</accession>
<evidence type="ECO:0000256" key="5">
    <source>
        <dbReference type="ARBA" id="ARBA00022448"/>
    </source>
</evidence>
<comment type="catalytic activity">
    <reaction evidence="15">
        <text>a ubiquinone + NADH + 5 H(+)(in) = a ubiquinol + NAD(+) + 4 H(+)(out)</text>
        <dbReference type="Rhea" id="RHEA:29091"/>
        <dbReference type="Rhea" id="RHEA-COMP:9565"/>
        <dbReference type="Rhea" id="RHEA-COMP:9566"/>
        <dbReference type="ChEBI" id="CHEBI:15378"/>
        <dbReference type="ChEBI" id="CHEBI:16389"/>
        <dbReference type="ChEBI" id="CHEBI:17976"/>
        <dbReference type="ChEBI" id="CHEBI:57540"/>
        <dbReference type="ChEBI" id="CHEBI:57945"/>
        <dbReference type="EC" id="7.1.1.2"/>
    </reaction>
</comment>
<evidence type="ECO:0000256" key="4">
    <source>
        <dbReference type="ARBA" id="ARBA00021095"/>
    </source>
</evidence>
<keyword evidence="8" id="KW-1278">Translocase</keyword>
<geneLocation type="mitochondrion" evidence="17"/>
<feature type="transmembrane region" description="Helical" evidence="16">
    <location>
        <begin position="12"/>
        <end position="42"/>
    </location>
</feature>
<dbReference type="GO" id="GO:0031966">
    <property type="term" value="C:mitochondrial membrane"/>
    <property type="evidence" value="ECO:0007669"/>
    <property type="project" value="UniProtKB-SubCell"/>
</dbReference>
<evidence type="ECO:0000256" key="7">
    <source>
        <dbReference type="ARBA" id="ARBA00022692"/>
    </source>
</evidence>
<evidence type="ECO:0000256" key="9">
    <source>
        <dbReference type="ARBA" id="ARBA00022982"/>
    </source>
</evidence>
<evidence type="ECO:0000256" key="2">
    <source>
        <dbReference type="ARBA" id="ARBA00005698"/>
    </source>
</evidence>
<keyword evidence="7 16" id="KW-0812">Transmembrane</keyword>
<evidence type="ECO:0000256" key="15">
    <source>
        <dbReference type="ARBA" id="ARBA00049551"/>
    </source>
</evidence>
<evidence type="ECO:0000256" key="3">
    <source>
        <dbReference type="ARBA" id="ARBA00012944"/>
    </source>
</evidence>
<dbReference type="PANTHER" id="PTHR11435:SF1">
    <property type="entry name" value="NADH-UBIQUINONE OXIDOREDUCTASE CHAIN 6"/>
    <property type="match status" value="1"/>
</dbReference>
<keyword evidence="10 16" id="KW-1133">Transmembrane helix</keyword>
<dbReference type="EMBL" id="MZ274201">
    <property type="protein sequence ID" value="UGS80422.1"/>
    <property type="molecule type" value="Genomic_DNA"/>
</dbReference>
<keyword evidence="5" id="KW-0813">Transport</keyword>
<dbReference type="PANTHER" id="PTHR11435">
    <property type="entry name" value="NADH UBIQUINONE OXIDOREDUCTASE SUBUNIT ND6"/>
    <property type="match status" value="1"/>
</dbReference>
<protein>
    <recommendedName>
        <fullName evidence="4">NADH-ubiquinone oxidoreductase chain 6</fullName>
        <ecNumber evidence="3">7.1.1.2</ecNumber>
    </recommendedName>
    <alternativeName>
        <fullName evidence="14">NADH dehydrogenase subunit 6</fullName>
    </alternativeName>
</protein>
<feature type="transmembrane region" description="Helical" evidence="16">
    <location>
        <begin position="84"/>
        <end position="104"/>
    </location>
</feature>
<keyword evidence="12 17" id="KW-0496">Mitochondrion</keyword>
<keyword evidence="11" id="KW-0520">NAD</keyword>
<reference evidence="17" key="1">
    <citation type="submission" date="2021-05" db="EMBL/GenBank/DDBJ databases">
        <title>Mitochondrial genomes within bark lice (Insecta: Psocodea: Psocomorpha) reveal novel gene rearrangements containing phylogenetic signal.</title>
        <authorList>
            <person name="Saenz Manchola O.F."/>
            <person name="Virrueta Herrera S."/>
            <person name="D'alessio L.M."/>
            <person name="Yoshizawa K."/>
            <person name="Garcia Aldrete A.N."/>
            <person name="Johnson K.P."/>
        </authorList>
    </citation>
    <scope>NUCLEOTIDE SEQUENCE</scope>
</reference>
<evidence type="ECO:0000256" key="10">
    <source>
        <dbReference type="ARBA" id="ARBA00022989"/>
    </source>
</evidence>
<evidence type="ECO:0000256" key="16">
    <source>
        <dbReference type="SAM" id="Phobius"/>
    </source>
</evidence>
<sequence length="172" mass="20491">MHLFYISTSIFLSLMFLFAMNPLAMGLILIFQTISLSLLLAFCLKSSWFIYMLILIFIGGMLVLFIYVTSIFPNEKFSFNQPKMIFWFLLALTLVFFLSIYLFVLNMNFHFYESYMNLDMTEYFLLQPTKKIFSSQTNILMMFLVNYLFFCMIVVIKITNFFQGPLRKMTYV</sequence>
<evidence type="ECO:0000256" key="1">
    <source>
        <dbReference type="ARBA" id="ARBA00004225"/>
    </source>
</evidence>
<feature type="transmembrane region" description="Helical" evidence="16">
    <location>
        <begin position="139"/>
        <end position="159"/>
    </location>
</feature>
<evidence type="ECO:0000256" key="6">
    <source>
        <dbReference type="ARBA" id="ARBA00022660"/>
    </source>
</evidence>
<keyword evidence="13 16" id="KW-0472">Membrane</keyword>
<dbReference type="EC" id="7.1.1.2" evidence="3"/>
<keyword evidence="9" id="KW-0249">Electron transport</keyword>
<proteinExistence type="inferred from homology"/>
<name>A0A8K1ZFX2_9NEOP</name>
<evidence type="ECO:0000256" key="12">
    <source>
        <dbReference type="ARBA" id="ARBA00023128"/>
    </source>
</evidence>
<dbReference type="GO" id="GO:0008137">
    <property type="term" value="F:NADH dehydrogenase (ubiquinone) activity"/>
    <property type="evidence" value="ECO:0007669"/>
    <property type="project" value="UniProtKB-EC"/>
</dbReference>
<dbReference type="AlphaFoldDB" id="A0A8K1ZFX2"/>
<organism evidence="17">
    <name type="scientific">Lachesilla rufa</name>
    <dbReference type="NCBI Taxonomy" id="2596986"/>
    <lineage>
        <taxon>Eukaryota</taxon>
        <taxon>Metazoa</taxon>
        <taxon>Ecdysozoa</taxon>
        <taxon>Arthropoda</taxon>
        <taxon>Hexapoda</taxon>
        <taxon>Insecta</taxon>
        <taxon>Pterygota</taxon>
        <taxon>Neoptera</taxon>
        <taxon>Paraneoptera</taxon>
        <taxon>Psocodea</taxon>
        <taxon>Psocomorpha</taxon>
        <taxon>Homilopsocidea</taxon>
        <taxon>Lachesilloidea</taxon>
        <taxon>Lachesillidae</taxon>
        <taxon>Lachesilla</taxon>
    </lineage>
</organism>
<comment type="subcellular location">
    <subcellularLocation>
        <location evidence="1">Mitochondrion membrane</location>
        <topology evidence="1">Multi-pass membrane protein</topology>
    </subcellularLocation>
</comment>
<evidence type="ECO:0000256" key="14">
    <source>
        <dbReference type="ARBA" id="ARBA00031019"/>
    </source>
</evidence>
<evidence type="ECO:0000256" key="11">
    <source>
        <dbReference type="ARBA" id="ARBA00023027"/>
    </source>
</evidence>
<gene>
    <name evidence="17" type="primary">ND6</name>
</gene>
<evidence type="ECO:0000256" key="13">
    <source>
        <dbReference type="ARBA" id="ARBA00023136"/>
    </source>
</evidence>
<evidence type="ECO:0000313" key="17">
    <source>
        <dbReference type="EMBL" id="UGS80422.1"/>
    </source>
</evidence>